<evidence type="ECO:0000256" key="5">
    <source>
        <dbReference type="ARBA" id="ARBA00022741"/>
    </source>
</evidence>
<evidence type="ECO:0000256" key="3">
    <source>
        <dbReference type="ARBA" id="ARBA00022553"/>
    </source>
</evidence>
<evidence type="ECO:0000313" key="12">
    <source>
        <dbReference type="EMBL" id="KAL3312711.1"/>
    </source>
</evidence>
<keyword evidence="10" id="KW-0472">Membrane</keyword>
<dbReference type="Gene3D" id="1.10.510.10">
    <property type="entry name" value="Transferase(Phosphotransferase) domain 1"/>
    <property type="match status" value="1"/>
</dbReference>
<dbReference type="Proteomes" id="UP001626550">
    <property type="component" value="Unassembled WGS sequence"/>
</dbReference>
<feature type="domain" description="Protein kinase" evidence="11">
    <location>
        <begin position="4"/>
        <end position="343"/>
    </location>
</feature>
<dbReference type="Gene3D" id="3.30.200.20">
    <property type="entry name" value="Phosphorylase Kinase, domain 1"/>
    <property type="match status" value="2"/>
</dbReference>
<dbReference type="PROSITE" id="PS00107">
    <property type="entry name" value="PROTEIN_KINASE_ATP"/>
    <property type="match status" value="1"/>
</dbReference>
<dbReference type="EMBL" id="JBJKFK010001585">
    <property type="protein sequence ID" value="KAL3312711.1"/>
    <property type="molecule type" value="Genomic_DNA"/>
</dbReference>
<keyword evidence="10" id="KW-0812">Transmembrane</keyword>
<keyword evidence="7 8" id="KW-0067">ATP-binding</keyword>
<organism evidence="12 13">
    <name type="scientific">Cichlidogyrus casuarinus</name>
    <dbReference type="NCBI Taxonomy" id="1844966"/>
    <lineage>
        <taxon>Eukaryota</taxon>
        <taxon>Metazoa</taxon>
        <taxon>Spiralia</taxon>
        <taxon>Lophotrochozoa</taxon>
        <taxon>Platyhelminthes</taxon>
        <taxon>Monogenea</taxon>
        <taxon>Monopisthocotylea</taxon>
        <taxon>Dactylogyridea</taxon>
        <taxon>Ancyrocephalidae</taxon>
        <taxon>Cichlidogyrus</taxon>
    </lineage>
</organism>
<dbReference type="PANTHER" id="PTHR24055">
    <property type="entry name" value="MITOGEN-ACTIVATED PROTEIN KINASE"/>
    <property type="match status" value="1"/>
</dbReference>
<dbReference type="GO" id="GO:0004674">
    <property type="term" value="F:protein serine/threonine kinase activity"/>
    <property type="evidence" value="ECO:0007669"/>
    <property type="project" value="UniProtKB-KW"/>
</dbReference>
<comment type="similarity">
    <text evidence="1">Belongs to the protein kinase superfamily. CMGC Ser/Thr protein kinase family. CDC2/CDKX subfamily.</text>
</comment>
<dbReference type="PROSITE" id="PS00108">
    <property type="entry name" value="PROTEIN_KINASE_ST"/>
    <property type="match status" value="1"/>
</dbReference>
<feature type="compositionally biased region" description="Basic and acidic residues" evidence="9">
    <location>
        <begin position="358"/>
        <end position="372"/>
    </location>
</feature>
<evidence type="ECO:0000256" key="7">
    <source>
        <dbReference type="ARBA" id="ARBA00022840"/>
    </source>
</evidence>
<evidence type="ECO:0000256" key="8">
    <source>
        <dbReference type="PROSITE-ProRule" id="PRU10141"/>
    </source>
</evidence>
<name>A0ABD2Q3I1_9PLAT</name>
<dbReference type="InterPro" id="IPR008271">
    <property type="entry name" value="Ser/Thr_kinase_AS"/>
</dbReference>
<dbReference type="FunFam" id="1.10.510.10:FF:000104">
    <property type="entry name" value="serine/threonine-protein kinase MAK isoform X1"/>
    <property type="match status" value="1"/>
</dbReference>
<sequence length="642" mass="73487">MNRYQLIKQLGDGTYGSVLLAISVETKEKVAIKKYFSISIINNCQIRMKKKFYNWDECLNLREVKSLRRLNHANIVRLKEVLRENDCLYLIFEFMEQNLYELIKSRYFDATLKRLSHPNIIKLKEVIREKDELFFVFEHMRENMYEMIKRRSKPYPEDTVTSIIWQVLEGLAFMHKQGFFHRDLKPENLLCNGPEMIKLADFGLARGIRSQPPYTDYVSTRWYRAPEVLLRSTNYNSPIDMFAVGCIMAELYTFRPLFPGSSEIDMLFKISSVMGTPNRSDWPEGFQLAQQMNFKFPRCVPTALQQIITNACPKAIQLMLELLAWNPTNRPTARDNESKENSLARIASPIEPKLSPTDTKKSEEDEAKHDNKAVPKKLDINLNSLFQARDPRNKFFLPKSEPVVKSIRNGSLLPAENVRRRGGSLWHMKGNESGSVSGILSGHSILSQPRNVINSRSSIGENLFPELEMQHSNKAVGNPLDQLTSFGAARPRNSVSEALTKTVRKRESGDMDIDEMLGSMGLNKKPLMAKNESTPERKLSAALIYYKSQARYAPGKQPQTMYRNGIVNNPATLSSLLKPSSLTGVDAFRGPSDTGPKATGLNRNQRTSNEKPHQVHHRTDWAAKFALYFSLILIIFFRYLKS</sequence>
<evidence type="ECO:0000313" key="13">
    <source>
        <dbReference type="Proteomes" id="UP001626550"/>
    </source>
</evidence>
<keyword evidence="4" id="KW-0808">Transferase</keyword>
<dbReference type="AlphaFoldDB" id="A0ABD2Q3I1"/>
<feature type="region of interest" description="Disordered" evidence="9">
    <location>
        <begin position="586"/>
        <end position="615"/>
    </location>
</feature>
<dbReference type="SUPFAM" id="SSF56112">
    <property type="entry name" value="Protein kinase-like (PK-like)"/>
    <property type="match status" value="2"/>
</dbReference>
<evidence type="ECO:0000256" key="10">
    <source>
        <dbReference type="SAM" id="Phobius"/>
    </source>
</evidence>
<gene>
    <name evidence="12" type="ORF">Ciccas_008694</name>
</gene>
<dbReference type="InterPro" id="IPR050117">
    <property type="entry name" value="MAPK"/>
</dbReference>
<keyword evidence="10" id="KW-1133">Transmembrane helix</keyword>
<feature type="transmembrane region" description="Helical" evidence="10">
    <location>
        <begin position="621"/>
        <end position="640"/>
    </location>
</feature>
<evidence type="ECO:0000256" key="2">
    <source>
        <dbReference type="ARBA" id="ARBA00022527"/>
    </source>
</evidence>
<keyword evidence="5 8" id="KW-0547">Nucleotide-binding</keyword>
<evidence type="ECO:0000256" key="1">
    <source>
        <dbReference type="ARBA" id="ARBA00006485"/>
    </source>
</evidence>
<evidence type="ECO:0000256" key="9">
    <source>
        <dbReference type="SAM" id="MobiDB-lite"/>
    </source>
</evidence>
<comment type="caution">
    <text evidence="12">The sequence shown here is derived from an EMBL/GenBank/DDBJ whole genome shotgun (WGS) entry which is preliminary data.</text>
</comment>
<feature type="binding site" evidence="8">
    <location>
        <position position="34"/>
    </location>
    <ligand>
        <name>ATP</name>
        <dbReference type="ChEBI" id="CHEBI:30616"/>
    </ligand>
</feature>
<dbReference type="CDD" id="cd07830">
    <property type="entry name" value="STKc_MAK_like"/>
    <property type="match status" value="1"/>
</dbReference>
<proteinExistence type="inferred from homology"/>
<dbReference type="SMART" id="SM00220">
    <property type="entry name" value="S_TKc"/>
    <property type="match status" value="1"/>
</dbReference>
<dbReference type="InterPro" id="IPR011009">
    <property type="entry name" value="Kinase-like_dom_sf"/>
</dbReference>
<dbReference type="FunFam" id="3.30.200.20:FF:000545">
    <property type="entry name" value="CMGC family protein kinase"/>
    <property type="match status" value="1"/>
</dbReference>
<feature type="compositionally biased region" description="Basic and acidic residues" evidence="9">
    <location>
        <begin position="332"/>
        <end position="342"/>
    </location>
</feature>
<keyword evidence="13" id="KW-1185">Reference proteome</keyword>
<evidence type="ECO:0000256" key="4">
    <source>
        <dbReference type="ARBA" id="ARBA00022679"/>
    </source>
</evidence>
<evidence type="ECO:0000256" key="6">
    <source>
        <dbReference type="ARBA" id="ARBA00022777"/>
    </source>
</evidence>
<reference evidence="12 13" key="1">
    <citation type="submission" date="2024-11" db="EMBL/GenBank/DDBJ databases">
        <title>Adaptive evolution of stress response genes in parasites aligns with host niche diversity.</title>
        <authorList>
            <person name="Hahn C."/>
            <person name="Resl P."/>
        </authorList>
    </citation>
    <scope>NUCLEOTIDE SEQUENCE [LARGE SCALE GENOMIC DNA]</scope>
    <source>
        <strain evidence="12">EGGRZ-B1_66</strain>
        <tissue evidence="12">Body</tissue>
    </source>
</reference>
<evidence type="ECO:0000259" key="11">
    <source>
        <dbReference type="PROSITE" id="PS50011"/>
    </source>
</evidence>
<protein>
    <recommendedName>
        <fullName evidence="11">Protein kinase domain-containing protein</fullName>
    </recommendedName>
</protein>
<dbReference type="InterPro" id="IPR017441">
    <property type="entry name" value="Protein_kinase_ATP_BS"/>
</dbReference>
<dbReference type="Pfam" id="PF00069">
    <property type="entry name" value="Pkinase"/>
    <property type="match status" value="2"/>
</dbReference>
<dbReference type="PROSITE" id="PS50011">
    <property type="entry name" value="PROTEIN_KINASE_DOM"/>
    <property type="match status" value="1"/>
</dbReference>
<keyword evidence="2" id="KW-0723">Serine/threonine-protein kinase</keyword>
<keyword evidence="6" id="KW-0418">Kinase</keyword>
<accession>A0ABD2Q3I1</accession>
<feature type="region of interest" description="Disordered" evidence="9">
    <location>
        <begin position="329"/>
        <end position="372"/>
    </location>
</feature>
<dbReference type="InterPro" id="IPR000719">
    <property type="entry name" value="Prot_kinase_dom"/>
</dbReference>
<dbReference type="GO" id="GO:0005524">
    <property type="term" value="F:ATP binding"/>
    <property type="evidence" value="ECO:0007669"/>
    <property type="project" value="UniProtKB-UniRule"/>
</dbReference>
<keyword evidence="3" id="KW-0597">Phosphoprotein</keyword>